<evidence type="ECO:0000313" key="4">
    <source>
        <dbReference type="Proteomes" id="UP001165740"/>
    </source>
</evidence>
<evidence type="ECO:0000313" key="5">
    <source>
        <dbReference type="RefSeq" id="XP_055869408.1"/>
    </source>
</evidence>
<dbReference type="GeneID" id="129923249"/>
<dbReference type="Proteomes" id="UP001165740">
    <property type="component" value="Chromosome 16"/>
</dbReference>
<dbReference type="AlphaFoldDB" id="A0A9W2Z2W3"/>
<evidence type="ECO:0000256" key="2">
    <source>
        <dbReference type="ARBA" id="ARBA00023054"/>
    </source>
</evidence>
<keyword evidence="4" id="KW-1185">Reference proteome</keyword>
<accession>A0A9W2Z2W3</accession>
<evidence type="ECO:0000256" key="3">
    <source>
        <dbReference type="SAM" id="MobiDB-lite"/>
    </source>
</evidence>
<gene>
    <name evidence="5" type="primary">LOC129923249</name>
</gene>
<proteinExistence type="inferred from homology"/>
<feature type="region of interest" description="Disordered" evidence="3">
    <location>
        <begin position="153"/>
        <end position="173"/>
    </location>
</feature>
<evidence type="ECO:0000256" key="1">
    <source>
        <dbReference type="ARBA" id="ARBA00007584"/>
    </source>
</evidence>
<sequence length="173" mass="19921">MAPFPFIKLGYLAIRQISKPIANAIKRRAKTHPFFRKYICMPPAQFYHWCEVNIQLRLMGLGKPKNFQRITDKDAIELGGEMLGEFIVFGMACLVVVAEYTRGARKEAAKEESLRQEKETINLKLEQLFSITEVQENQIRELQRCVDNLTLEKEKTSEKSNSTNSSLKKRPLG</sequence>
<dbReference type="GO" id="GO:0019216">
    <property type="term" value="P:regulation of lipid metabolic process"/>
    <property type="evidence" value="ECO:0007669"/>
    <property type="project" value="TreeGrafter"/>
</dbReference>
<protein>
    <submittedName>
        <fullName evidence="5">LOW QUALITY PROTEIN: putative OPA3-like protein CG13603</fullName>
    </submittedName>
</protein>
<dbReference type="InterPro" id="IPR010754">
    <property type="entry name" value="OPA3-like"/>
</dbReference>
<dbReference type="PANTHER" id="PTHR12499">
    <property type="entry name" value="OPTIC ATROPHY 3 PROTEIN OPA3"/>
    <property type="match status" value="1"/>
</dbReference>
<dbReference type="Pfam" id="PF07047">
    <property type="entry name" value="OPA3"/>
    <property type="match status" value="1"/>
</dbReference>
<dbReference type="PANTHER" id="PTHR12499:SF0">
    <property type="entry name" value="OPTIC ATROPHY 3 PROTEIN"/>
    <property type="match status" value="1"/>
</dbReference>
<dbReference type="OrthoDB" id="2129069at2759"/>
<organism evidence="4 5">
    <name type="scientific">Biomphalaria glabrata</name>
    <name type="common">Bloodfluke planorb</name>
    <name type="synonym">Freshwater snail</name>
    <dbReference type="NCBI Taxonomy" id="6526"/>
    <lineage>
        <taxon>Eukaryota</taxon>
        <taxon>Metazoa</taxon>
        <taxon>Spiralia</taxon>
        <taxon>Lophotrochozoa</taxon>
        <taxon>Mollusca</taxon>
        <taxon>Gastropoda</taxon>
        <taxon>Heterobranchia</taxon>
        <taxon>Euthyneura</taxon>
        <taxon>Panpulmonata</taxon>
        <taxon>Hygrophila</taxon>
        <taxon>Lymnaeoidea</taxon>
        <taxon>Planorbidae</taxon>
        <taxon>Biomphalaria</taxon>
    </lineage>
</organism>
<dbReference type="GO" id="GO:0005739">
    <property type="term" value="C:mitochondrion"/>
    <property type="evidence" value="ECO:0007669"/>
    <property type="project" value="TreeGrafter"/>
</dbReference>
<dbReference type="RefSeq" id="XP_055869408.1">
    <property type="nucleotide sequence ID" value="XM_056013433.1"/>
</dbReference>
<keyword evidence="2" id="KW-0175">Coiled coil</keyword>
<reference evidence="5" key="1">
    <citation type="submission" date="2025-08" db="UniProtKB">
        <authorList>
            <consortium name="RefSeq"/>
        </authorList>
    </citation>
    <scope>IDENTIFICATION</scope>
</reference>
<name>A0A9W2Z2W3_BIOGL</name>
<dbReference type="OMA" id="KMYVMNL"/>
<comment type="similarity">
    <text evidence="1">Belongs to the OPA3 family.</text>
</comment>